<accession>A0A2S1ESW5</accession>
<dbReference type="SUPFAM" id="SSF53098">
    <property type="entry name" value="Ribonuclease H-like"/>
    <property type="match status" value="1"/>
</dbReference>
<dbReference type="AlphaFoldDB" id="A0A2S1ESW5"/>
<name>A0A2S1ESW5_LIMRT</name>
<organism evidence="1 2">
    <name type="scientific">Limosilactobacillus reuteri</name>
    <name type="common">Lactobacillus reuteri</name>
    <dbReference type="NCBI Taxonomy" id="1598"/>
    <lineage>
        <taxon>Bacteria</taxon>
        <taxon>Bacillati</taxon>
        <taxon>Bacillota</taxon>
        <taxon>Bacilli</taxon>
        <taxon>Lactobacillales</taxon>
        <taxon>Lactobacillaceae</taxon>
        <taxon>Limosilactobacillus</taxon>
    </lineage>
</organism>
<reference evidence="1 2" key="1">
    <citation type="submission" date="2018-03" db="EMBL/GenBank/DDBJ databases">
        <title>Complete Genome Sequence of the Chinese traditional Highland Barley wine Isolate Lactobacillus reuteri WHH1689.</title>
        <authorList>
            <person name="Chen S."/>
            <person name="Chen L."/>
            <person name="Chen L."/>
            <person name="Li Y."/>
        </authorList>
    </citation>
    <scope>NUCLEOTIDE SEQUENCE [LARGE SCALE GENOMIC DNA]</scope>
    <source>
        <strain evidence="1 2">WHH1689</strain>
    </source>
</reference>
<evidence type="ECO:0000313" key="1">
    <source>
        <dbReference type="EMBL" id="AWD62996.1"/>
    </source>
</evidence>
<protein>
    <submittedName>
        <fullName evidence="1">Integrase</fullName>
    </submittedName>
</protein>
<sequence length="80" mass="9091">MVINSARHSYSAPGTPADNAVIEHWWANFKAIWIAHLPKAQTLVELEQQVKEGITYFTEKFISAKRNDLTAAKYRFGKAN</sequence>
<dbReference type="InterPro" id="IPR012337">
    <property type="entry name" value="RNaseH-like_sf"/>
</dbReference>
<proteinExistence type="predicted"/>
<gene>
    <name evidence="1" type="ORF">LWHH1689_1709</name>
</gene>
<dbReference type="Proteomes" id="UP000244369">
    <property type="component" value="Chromosome"/>
</dbReference>
<dbReference type="EMBL" id="CP027805">
    <property type="protein sequence ID" value="AWD62996.1"/>
    <property type="molecule type" value="Genomic_DNA"/>
</dbReference>
<evidence type="ECO:0000313" key="2">
    <source>
        <dbReference type="Proteomes" id="UP000244369"/>
    </source>
</evidence>